<accession>R0JP45</accession>
<gene>
    <name evidence="1" type="ORF">Anapl_14733</name>
</gene>
<sequence>MVEWVEMVNVHVQKQGQKAAKETSKVSADGQPVCPEWLTNSSTVFLLHKGGEGEIAGLMFAIKAKLIASTTTNKKEDVPTNSLCCGGSIMACGGTGGRSGTT</sequence>
<proteinExistence type="predicted"/>
<dbReference type="Proteomes" id="UP000296049">
    <property type="component" value="Unassembled WGS sequence"/>
</dbReference>
<organism evidence="1 2">
    <name type="scientific">Anas platyrhynchos</name>
    <name type="common">Mallard</name>
    <name type="synonym">Anas boschas</name>
    <dbReference type="NCBI Taxonomy" id="8839"/>
    <lineage>
        <taxon>Eukaryota</taxon>
        <taxon>Metazoa</taxon>
        <taxon>Chordata</taxon>
        <taxon>Craniata</taxon>
        <taxon>Vertebrata</taxon>
        <taxon>Euteleostomi</taxon>
        <taxon>Archelosauria</taxon>
        <taxon>Archosauria</taxon>
        <taxon>Dinosauria</taxon>
        <taxon>Saurischia</taxon>
        <taxon>Theropoda</taxon>
        <taxon>Coelurosauria</taxon>
        <taxon>Aves</taxon>
        <taxon>Neognathae</taxon>
        <taxon>Galloanserae</taxon>
        <taxon>Anseriformes</taxon>
        <taxon>Anatidae</taxon>
        <taxon>Anatinae</taxon>
        <taxon>Anas</taxon>
    </lineage>
</organism>
<name>R0JP45_ANAPL</name>
<evidence type="ECO:0000313" key="1">
    <source>
        <dbReference type="EMBL" id="EOA99120.1"/>
    </source>
</evidence>
<evidence type="ECO:0000313" key="2">
    <source>
        <dbReference type="Proteomes" id="UP000296049"/>
    </source>
</evidence>
<dbReference type="AlphaFoldDB" id="R0JP45"/>
<keyword evidence="2" id="KW-1185">Reference proteome</keyword>
<reference evidence="2" key="1">
    <citation type="journal article" date="2013" name="Nat. Genet.">
        <title>The duck genome and transcriptome provide insight into an avian influenza virus reservoir species.</title>
        <authorList>
            <person name="Huang Y."/>
            <person name="Li Y."/>
            <person name="Burt D.W."/>
            <person name="Chen H."/>
            <person name="Zhang Y."/>
            <person name="Qian W."/>
            <person name="Kim H."/>
            <person name="Gan S."/>
            <person name="Zhao Y."/>
            <person name="Li J."/>
            <person name="Yi K."/>
            <person name="Feng H."/>
            <person name="Zhu P."/>
            <person name="Li B."/>
            <person name="Liu Q."/>
            <person name="Fairley S."/>
            <person name="Magor K.E."/>
            <person name="Du Z."/>
            <person name="Hu X."/>
            <person name="Goodman L."/>
            <person name="Tafer H."/>
            <person name="Vignal A."/>
            <person name="Lee T."/>
            <person name="Kim K.W."/>
            <person name="Sheng Z."/>
            <person name="An Y."/>
            <person name="Searle S."/>
            <person name="Herrero J."/>
            <person name="Groenen M.A."/>
            <person name="Crooijmans R.P."/>
            <person name="Faraut T."/>
            <person name="Cai Q."/>
            <person name="Webster R.G."/>
            <person name="Aldridge J.R."/>
            <person name="Warren W.C."/>
            <person name="Bartschat S."/>
            <person name="Kehr S."/>
            <person name="Marz M."/>
            <person name="Stadler P.F."/>
            <person name="Smith J."/>
            <person name="Kraus R.H."/>
            <person name="Zhao Y."/>
            <person name="Ren L."/>
            <person name="Fei J."/>
            <person name="Morisson M."/>
            <person name="Kaiser P."/>
            <person name="Griffin D.K."/>
            <person name="Rao M."/>
            <person name="Pitel F."/>
            <person name="Wang J."/>
            <person name="Li N."/>
        </authorList>
    </citation>
    <scope>NUCLEOTIDE SEQUENCE [LARGE SCALE GENOMIC DNA]</scope>
</reference>
<dbReference type="EMBL" id="KB743374">
    <property type="protein sequence ID" value="EOA99120.1"/>
    <property type="molecule type" value="Genomic_DNA"/>
</dbReference>
<protein>
    <submittedName>
        <fullName evidence="1">Uncharacterized protein</fullName>
    </submittedName>
</protein>